<dbReference type="RefSeq" id="WP_306885638.1">
    <property type="nucleotide sequence ID" value="NZ_JAUSUL010000002.1"/>
</dbReference>
<gene>
    <name evidence="2" type="ORF">J2S73_002266</name>
</gene>
<evidence type="ECO:0000313" key="2">
    <source>
        <dbReference type="EMBL" id="MDQ0315809.1"/>
    </source>
</evidence>
<dbReference type="EMBL" id="JAUSUL010000002">
    <property type="protein sequence ID" value="MDQ0315809.1"/>
    <property type="molecule type" value="Genomic_DNA"/>
</dbReference>
<evidence type="ECO:0000256" key="1">
    <source>
        <dbReference type="SAM" id="SignalP"/>
    </source>
</evidence>
<evidence type="ECO:0008006" key="4">
    <source>
        <dbReference type="Google" id="ProtNLM"/>
    </source>
</evidence>
<keyword evidence="3" id="KW-1185">Reference proteome</keyword>
<organism evidence="2 3">
    <name type="scientific">Amorphus orientalis</name>
    <dbReference type="NCBI Taxonomy" id="649198"/>
    <lineage>
        <taxon>Bacteria</taxon>
        <taxon>Pseudomonadati</taxon>
        <taxon>Pseudomonadota</taxon>
        <taxon>Alphaproteobacteria</taxon>
        <taxon>Hyphomicrobiales</taxon>
        <taxon>Amorphaceae</taxon>
        <taxon>Amorphus</taxon>
    </lineage>
</organism>
<reference evidence="2" key="1">
    <citation type="submission" date="2023-07" db="EMBL/GenBank/DDBJ databases">
        <title>Genomic Encyclopedia of Type Strains, Phase IV (KMG-IV): sequencing the most valuable type-strain genomes for metagenomic binning, comparative biology and taxonomic classification.</title>
        <authorList>
            <person name="Goeker M."/>
        </authorList>
    </citation>
    <scope>NUCLEOTIDE SEQUENCE</scope>
    <source>
        <strain evidence="2">DSM 21202</strain>
    </source>
</reference>
<accession>A0AAE4AUG0</accession>
<name>A0AAE4AUG0_9HYPH</name>
<keyword evidence="1" id="KW-0732">Signal</keyword>
<dbReference type="AlphaFoldDB" id="A0AAE4AUG0"/>
<evidence type="ECO:0000313" key="3">
    <source>
        <dbReference type="Proteomes" id="UP001229244"/>
    </source>
</evidence>
<comment type="caution">
    <text evidence="2">The sequence shown here is derived from an EMBL/GenBank/DDBJ whole genome shotgun (WGS) entry which is preliminary data.</text>
</comment>
<sequence length="336" mass="35922">MKPKAIGRLAGVAALLVALCPLAIAADVPVPKAKPDPNAPERAIPDFSTVSNFPILNSPEFSAALSQYAPPADIETGTPSEKEIALYLIAKLTNEGRPLDNGVHWRLFGVIPDADGRLPLITEREGGDAEFRLQPGRYLVHASFGRATAAKRIDLFRDVQTETFVLNAGGLKLSAVIGDDNQPPKEPLSFSIYEPDEAFPDGRRLVAEASADEIVPLPVGTYHVVSHYGGVNAMRRADLEVKPGKVIEATMQHRAASVTLKLVGEEGGEALADTAWTVYTPGGDIVVESVGAFPSFVLAAGDYSVVAKNRDQIYSRNFTVDPGADREVEVLARTEG</sequence>
<protein>
    <recommendedName>
        <fullName evidence="4">DUF4198 domain-containing protein</fullName>
    </recommendedName>
</protein>
<feature type="signal peptide" evidence="1">
    <location>
        <begin position="1"/>
        <end position="25"/>
    </location>
</feature>
<feature type="chain" id="PRO_5042260788" description="DUF4198 domain-containing protein" evidence="1">
    <location>
        <begin position="26"/>
        <end position="336"/>
    </location>
</feature>
<proteinExistence type="predicted"/>
<dbReference type="Proteomes" id="UP001229244">
    <property type="component" value="Unassembled WGS sequence"/>
</dbReference>